<dbReference type="RefSeq" id="WP_208659374.1">
    <property type="nucleotide sequence ID" value="NZ_CP031775.2"/>
</dbReference>
<organism evidence="1 2">
    <name type="scientific">Shewanella decolorationis</name>
    <dbReference type="NCBI Taxonomy" id="256839"/>
    <lineage>
        <taxon>Bacteria</taxon>
        <taxon>Pseudomonadati</taxon>
        <taxon>Pseudomonadota</taxon>
        <taxon>Gammaproteobacteria</taxon>
        <taxon>Alteromonadales</taxon>
        <taxon>Shewanellaceae</taxon>
        <taxon>Shewanella</taxon>
    </lineage>
</organism>
<gene>
    <name evidence="1" type="ORF">D0436_14675</name>
</gene>
<dbReference type="AlphaFoldDB" id="A0A5B8QY37"/>
<reference evidence="1 2" key="1">
    <citation type="journal article" date="2019" name="Ecotoxicol. Environ. Saf.">
        <title>Microbial characterization of heavy metal resistant bacterial strains isolated from an electroplating wastewater treatment plant.</title>
        <authorList>
            <person name="Cai X."/>
            <person name="Zheng X."/>
            <person name="Zhang D."/>
            <person name="Iqbal W."/>
            <person name="Liu C."/>
            <person name="Yang B."/>
            <person name="Zhao X."/>
            <person name="Lu X."/>
            <person name="Mao Y."/>
        </authorList>
    </citation>
    <scope>NUCLEOTIDE SEQUENCE [LARGE SCALE GENOMIC DNA]</scope>
    <source>
        <strain evidence="1 2">Ni1-3</strain>
    </source>
</reference>
<name>A0A5B8QY37_9GAMM</name>
<dbReference type="EMBL" id="CP031775">
    <property type="protein sequence ID" value="QDZ91593.3"/>
    <property type="molecule type" value="Genomic_DNA"/>
</dbReference>
<accession>A0A5B8QY37</accession>
<protein>
    <submittedName>
        <fullName evidence="1">Uncharacterized protein</fullName>
    </submittedName>
</protein>
<evidence type="ECO:0000313" key="1">
    <source>
        <dbReference type="EMBL" id="QDZ91593.3"/>
    </source>
</evidence>
<dbReference type="KEGG" id="sdeo:D0436_14675"/>
<evidence type="ECO:0000313" key="2">
    <source>
        <dbReference type="Proteomes" id="UP000321124"/>
    </source>
</evidence>
<proteinExistence type="predicted"/>
<sequence length="87" mass="9833">MSLNCKMNFYLPAENVATRLITQSGSRASLTADAKAKAVMCFRLPFPRFRRIDLNLTNDCHAERCDLTPFTRHSMVVSNGLQGVLYH</sequence>
<dbReference type="Proteomes" id="UP000321124">
    <property type="component" value="Chromosome"/>
</dbReference>